<dbReference type="EMBL" id="CP104013">
    <property type="protein sequence ID" value="UYP47720.1"/>
    <property type="molecule type" value="Genomic_DNA"/>
</dbReference>
<dbReference type="PROSITE" id="PS51273">
    <property type="entry name" value="GATASE_TYPE_1"/>
    <property type="match status" value="1"/>
</dbReference>
<name>A0ABY6HWC2_9ARCH</name>
<sequence length="211" mass="24273">MKKRIAIIDNFDKENEKFKTRFDNTLKDISNIVSWNYFHYSSVGESAIIEKIMNCDGIILTGSYNMLSEESTVQKYASVTKILHDYSKPVFGICFGHQLIASLYGFVTGPLNHPDDDIEDEKTLLLNLFSPYDLIKGDSILAYETHHQEVKYVPEYENEFKIFASSEVCKIQLVKHKTRPLYGAQFHPENPSNPEALKQGIEMIHNFVKLL</sequence>
<proteinExistence type="predicted"/>
<gene>
    <name evidence="2" type="ORF">NEF87_004005</name>
</gene>
<feature type="domain" description="Glutamine amidotransferase" evidence="1">
    <location>
        <begin position="48"/>
        <end position="195"/>
    </location>
</feature>
<dbReference type="PRINTS" id="PR00097">
    <property type="entry name" value="ANTSNTHASEII"/>
</dbReference>
<accession>A0ABY6HWC2</accession>
<evidence type="ECO:0000259" key="1">
    <source>
        <dbReference type="Pfam" id="PF00117"/>
    </source>
</evidence>
<dbReference type="PRINTS" id="PR00096">
    <property type="entry name" value="GATASE"/>
</dbReference>
<keyword evidence="2" id="KW-0436">Ligase</keyword>
<dbReference type="InterPro" id="IPR017926">
    <property type="entry name" value="GATASE"/>
</dbReference>
<keyword evidence="3" id="KW-1185">Reference proteome</keyword>
<protein>
    <submittedName>
        <fullName evidence="2">Carbamoyl-phosphate synthase small chain</fullName>
        <ecNumber evidence="2">6.3.5.5</ecNumber>
    </submittedName>
</protein>
<dbReference type="PANTHER" id="PTHR42695">
    <property type="entry name" value="GLUTAMINE AMIDOTRANSFERASE YLR126C-RELATED"/>
    <property type="match status" value="1"/>
</dbReference>
<evidence type="ECO:0000313" key="2">
    <source>
        <dbReference type="EMBL" id="UYP47720.1"/>
    </source>
</evidence>
<dbReference type="GO" id="GO:0004088">
    <property type="term" value="F:carbamoyl-phosphate synthase (glutamine-hydrolyzing) activity"/>
    <property type="evidence" value="ECO:0007669"/>
    <property type="project" value="UniProtKB-EC"/>
</dbReference>
<dbReference type="Proteomes" id="UP001208689">
    <property type="component" value="Chromosome"/>
</dbReference>
<dbReference type="PANTHER" id="PTHR42695:SF5">
    <property type="entry name" value="GLUTAMINE AMIDOTRANSFERASE YLR126C-RELATED"/>
    <property type="match status" value="1"/>
</dbReference>
<dbReference type="EC" id="6.3.5.5" evidence="2"/>
<dbReference type="SUPFAM" id="SSF52317">
    <property type="entry name" value="Class I glutamine amidotransferase-like"/>
    <property type="match status" value="1"/>
</dbReference>
<dbReference type="Gene3D" id="3.40.50.880">
    <property type="match status" value="1"/>
</dbReference>
<dbReference type="InterPro" id="IPR029062">
    <property type="entry name" value="Class_I_gatase-like"/>
</dbReference>
<dbReference type="InterPro" id="IPR044992">
    <property type="entry name" value="ChyE-like"/>
</dbReference>
<organism evidence="2 3">
    <name type="scientific">Candidatus Lokiarchaeum ossiferum</name>
    <dbReference type="NCBI Taxonomy" id="2951803"/>
    <lineage>
        <taxon>Archaea</taxon>
        <taxon>Promethearchaeati</taxon>
        <taxon>Promethearchaeota</taxon>
        <taxon>Promethearchaeia</taxon>
        <taxon>Promethearchaeales</taxon>
        <taxon>Promethearchaeaceae</taxon>
        <taxon>Candidatus Lokiarchaeum</taxon>
    </lineage>
</organism>
<reference evidence="2" key="1">
    <citation type="submission" date="2022-09" db="EMBL/GenBank/DDBJ databases">
        <title>Actin cytoskeleton and complex cell architecture in an #Asgard archaeon.</title>
        <authorList>
            <person name="Ponce Toledo R.I."/>
            <person name="Schleper C."/>
            <person name="Rodrigues Oliveira T."/>
            <person name="Wollweber F."/>
            <person name="Xu J."/>
            <person name="Rittmann S."/>
            <person name="Klingl A."/>
            <person name="Pilhofer M."/>
        </authorList>
    </citation>
    <scope>NUCLEOTIDE SEQUENCE</scope>
    <source>
        <strain evidence="2">B-35</strain>
    </source>
</reference>
<dbReference type="Pfam" id="PF00117">
    <property type="entry name" value="GATase"/>
    <property type="match status" value="1"/>
</dbReference>
<evidence type="ECO:0000313" key="3">
    <source>
        <dbReference type="Proteomes" id="UP001208689"/>
    </source>
</evidence>